<accession>A0A974XV67</accession>
<keyword evidence="2" id="KW-0285">Flavoprotein</keyword>
<dbReference type="KEGG" id="scyp:JYB88_04275"/>
<keyword evidence="4" id="KW-1185">Reference proteome</keyword>
<dbReference type="Gene3D" id="3.50.50.60">
    <property type="entry name" value="FAD/NAD(P)-binding domain"/>
    <property type="match status" value="1"/>
</dbReference>
<evidence type="ECO:0000313" key="3">
    <source>
        <dbReference type="EMBL" id="QSX30879.1"/>
    </source>
</evidence>
<feature type="binding site" evidence="2">
    <location>
        <position position="342"/>
    </location>
    <ligand>
        <name>L-tryptophan</name>
        <dbReference type="ChEBI" id="CHEBI:57912"/>
    </ligand>
</feature>
<dbReference type="GO" id="GO:0000166">
    <property type="term" value="F:nucleotide binding"/>
    <property type="evidence" value="ECO:0007669"/>
    <property type="project" value="UniProtKB-KW"/>
</dbReference>
<keyword evidence="2" id="KW-0547">Nucleotide-binding</keyword>
<dbReference type="SUPFAM" id="SSF51905">
    <property type="entry name" value="FAD/NAD(P)-binding domain"/>
    <property type="match status" value="1"/>
</dbReference>
<feature type="binding site" evidence="2">
    <location>
        <position position="333"/>
    </location>
    <ligand>
        <name>FAD</name>
        <dbReference type="ChEBI" id="CHEBI:57692"/>
    </ligand>
</feature>
<dbReference type="AlphaFoldDB" id="A0A974XV67"/>
<dbReference type="Pfam" id="PF04820">
    <property type="entry name" value="Trp_halogenase"/>
    <property type="match status" value="1"/>
</dbReference>
<keyword evidence="2" id="KW-0274">FAD</keyword>
<protein>
    <submittedName>
        <fullName evidence="3">Tryptophan 7-halogenase</fullName>
    </submittedName>
</protein>
<gene>
    <name evidence="3" type="ORF">JYB88_04275</name>
</gene>
<dbReference type="Proteomes" id="UP000663281">
    <property type="component" value="Chromosome"/>
</dbReference>
<evidence type="ECO:0000313" key="4">
    <source>
        <dbReference type="Proteomes" id="UP000663281"/>
    </source>
</evidence>
<feature type="binding site" evidence="2">
    <location>
        <position position="346"/>
    </location>
    <ligand>
        <name>L-tryptophan</name>
        <dbReference type="ChEBI" id="CHEBI:57912"/>
    </ligand>
</feature>
<feature type="active site" evidence="1">
    <location>
        <position position="78"/>
    </location>
</feature>
<dbReference type="PIRSF" id="PIRSF011396">
    <property type="entry name" value="Trp_halogenase"/>
    <property type="match status" value="1"/>
</dbReference>
<dbReference type="EMBL" id="CP071504">
    <property type="protein sequence ID" value="QSX30879.1"/>
    <property type="molecule type" value="Genomic_DNA"/>
</dbReference>
<name>A0A974XV67_9GAMM</name>
<proteinExistence type="predicted"/>
<dbReference type="PANTHER" id="PTHR43747">
    <property type="entry name" value="FAD-BINDING PROTEIN"/>
    <property type="match status" value="1"/>
</dbReference>
<feature type="binding site" evidence="2">
    <location>
        <begin position="11"/>
        <end position="14"/>
    </location>
    <ligand>
        <name>FAD</name>
        <dbReference type="ChEBI" id="CHEBI:57692"/>
    </ligand>
</feature>
<organism evidence="3 4">
    <name type="scientific">Shewanella cyperi</name>
    <dbReference type="NCBI Taxonomy" id="2814292"/>
    <lineage>
        <taxon>Bacteria</taxon>
        <taxon>Pseudomonadati</taxon>
        <taxon>Pseudomonadota</taxon>
        <taxon>Gammaproteobacteria</taxon>
        <taxon>Alteromonadales</taxon>
        <taxon>Shewanellaceae</taxon>
        <taxon>Shewanella</taxon>
    </lineage>
</organism>
<dbReference type="InterPro" id="IPR036188">
    <property type="entry name" value="FAD/NAD-bd_sf"/>
</dbReference>
<evidence type="ECO:0000256" key="2">
    <source>
        <dbReference type="PIRSR" id="PIRSR011396-2"/>
    </source>
</evidence>
<dbReference type="GO" id="GO:0004497">
    <property type="term" value="F:monooxygenase activity"/>
    <property type="evidence" value="ECO:0007669"/>
    <property type="project" value="InterPro"/>
</dbReference>
<reference evidence="3 4" key="1">
    <citation type="submission" date="2021-03" db="EMBL/GenBank/DDBJ databases">
        <title>Novel species identification of genus Shewanella.</title>
        <authorList>
            <person name="Liu G."/>
            <person name="Zhang Q."/>
        </authorList>
    </citation>
    <scope>NUCLEOTIDE SEQUENCE [LARGE SCALE GENOMIC DNA]</scope>
    <source>
        <strain evidence="3 4">FJAT-53726</strain>
    </source>
</reference>
<sequence>MKISNIAIVGGGTAGWLTANHLGKALSHRSDISLTLIEAPDIPIIGVGEGTVPSIRQSLQLFGISETELIRQCDATFKQSIRFNNWRDSRRHGANFYHHLFDAPSPLGLDLTASWLTEGTGSYAGWVSPQHSLCEAQRAPKDITTKEFSGAVSYAYHFNAAKFAALLADNARTRFGVKHLQTRVHGARVLDDGAIGALETDQGLLEFDFYIDCSGQSAFLLGKILGVDFIDKSGELFVDSALTVQVPTAPDAEIPPYTQATAHQAGWIWDIALSSRRGVGLVYSGHHLDDSGAERKLQKYLGCDTDKLTVRKIPMRVGYRERFWHKNCVALGLAQGFLEPLEATSILLTDFAGKFLAAHFPEHRGQLPLLEQRFNKVMGYAWERVVEFIKLHYCLSDRTDSDFWHDNRLEAHMPTGLRERLALWRDFIPQRDDFFSKFEVFELESVLYVLYGMGFHSHIQPPAPAYLAQAMTQSRKLDGIAGELCRQLPSHRELIDKIHRYGMQKI</sequence>
<dbReference type="InterPro" id="IPR033856">
    <property type="entry name" value="Trp_halogen"/>
</dbReference>
<feature type="binding site" evidence="2">
    <location>
        <position position="184"/>
    </location>
    <ligand>
        <name>FAD</name>
        <dbReference type="ChEBI" id="CHEBI:57692"/>
    </ligand>
</feature>
<evidence type="ECO:0000256" key="1">
    <source>
        <dbReference type="PIRSR" id="PIRSR011396-1"/>
    </source>
</evidence>
<dbReference type="PANTHER" id="PTHR43747:SF4">
    <property type="entry name" value="FLAVIN-DEPENDENT TRYPTOPHAN HALOGENASE"/>
    <property type="match status" value="1"/>
</dbReference>
<feature type="binding site" evidence="2">
    <location>
        <position position="78"/>
    </location>
    <ligand>
        <name>7-chloro-L-tryptophan</name>
        <dbReference type="ChEBI" id="CHEBI:58713"/>
    </ligand>
</feature>
<dbReference type="RefSeq" id="WP_207325607.1">
    <property type="nucleotide sequence ID" value="NZ_CP071504.1"/>
</dbReference>
<dbReference type="InterPro" id="IPR006905">
    <property type="entry name" value="Flavin_halogenase"/>
</dbReference>
<dbReference type="InterPro" id="IPR050816">
    <property type="entry name" value="Flavin-dep_Halogenase_NPB"/>
</dbReference>